<dbReference type="EMBL" id="CP047415">
    <property type="protein sequence ID" value="QLL73855.1"/>
    <property type="molecule type" value="Genomic_DNA"/>
</dbReference>
<evidence type="ECO:0000313" key="3">
    <source>
        <dbReference type="Proteomes" id="UP000510660"/>
    </source>
</evidence>
<protein>
    <submittedName>
        <fullName evidence="2">Uncharacterized protein</fullName>
    </submittedName>
</protein>
<accession>A0A7H9E9C8</accession>
<dbReference type="RefSeq" id="WP_180862087.1">
    <property type="nucleotide sequence ID" value="NZ_CP047415.1"/>
</dbReference>
<organism evidence="2 3">
    <name type="scientific">Lactobacillus crispatus</name>
    <dbReference type="NCBI Taxonomy" id="47770"/>
    <lineage>
        <taxon>Bacteria</taxon>
        <taxon>Bacillati</taxon>
        <taxon>Bacillota</taxon>
        <taxon>Bacilli</taxon>
        <taxon>Lactobacillales</taxon>
        <taxon>Lactobacillaceae</taxon>
        <taxon>Lactobacillus</taxon>
    </lineage>
</organism>
<name>A0A7H9E9C8_9LACO</name>
<feature type="region of interest" description="Disordered" evidence="1">
    <location>
        <begin position="1"/>
        <end position="20"/>
    </location>
</feature>
<evidence type="ECO:0000256" key="1">
    <source>
        <dbReference type="SAM" id="MobiDB-lite"/>
    </source>
</evidence>
<dbReference type="Proteomes" id="UP000510660">
    <property type="component" value="Chromosome"/>
</dbReference>
<sequence length="108" mass="12494">MAATKKTTTRKKTTTKSEKEEMKAQSFFKYAYPNSSYVELLFTPFSADTLTTELKNNWNKDGIFSTLIGIDKKNETVNYGEDISKIQYWVPFAVPAKYVRLIRGYQVE</sequence>
<gene>
    <name evidence="2" type="ORF">GTO85_05490</name>
</gene>
<evidence type="ECO:0000313" key="2">
    <source>
        <dbReference type="EMBL" id="QLL73855.1"/>
    </source>
</evidence>
<proteinExistence type="predicted"/>
<reference evidence="2 3" key="1">
    <citation type="submission" date="2020-01" db="EMBL/GenBank/DDBJ databases">
        <title>Complete and circular genome sequences of six lactobacillus isolates from horses.</title>
        <authorList>
            <person name="Hassan H.M."/>
        </authorList>
    </citation>
    <scope>NUCLEOTIDE SEQUENCE [LARGE SCALE GENOMIC DNA]</scope>
    <source>
        <strain evidence="2 3">1D</strain>
    </source>
</reference>
<dbReference type="AlphaFoldDB" id="A0A7H9E9C8"/>